<organism evidence="1 2">
    <name type="scientific">Antrihabitans cavernicola</name>
    <dbReference type="NCBI Taxonomy" id="2495913"/>
    <lineage>
        <taxon>Bacteria</taxon>
        <taxon>Bacillati</taxon>
        <taxon>Actinomycetota</taxon>
        <taxon>Actinomycetes</taxon>
        <taxon>Mycobacteriales</taxon>
        <taxon>Nocardiaceae</taxon>
        <taxon>Antrihabitans</taxon>
    </lineage>
</organism>
<dbReference type="InterPro" id="IPR025566">
    <property type="entry name" value="DUF4331"/>
</dbReference>
<comment type="caution">
    <text evidence="1">The sequence shown here is derived from an EMBL/GenBank/DDBJ whole genome shotgun (WGS) entry which is preliminary data.</text>
</comment>
<evidence type="ECO:0000313" key="2">
    <source>
        <dbReference type="Proteomes" id="UP000322244"/>
    </source>
</evidence>
<sequence length="459" mass="49379">MSSHREAPEISMDPVADSTDVYAFVSPDRPDTVTLIANYVPLQDPDGGPNFFAFGDDVLYEIHIANKGTADSDITYQFRFSTEFQNDATFLYNTGAITSLTDATYNRRQVYTVTRVKDGQATVLGSGICPPNNIGPHSTPDYAGLAGQAVYHFPSGETVFAGQRADAFYIDLGAIFDLLDIRPLQLLHTGPLGPGLAYNTLQGVNVHSIAIQVPKTMLTADGSDPVDWRSPSSVIGVYSSASRQASRVYDSKNGGVINSGPWVQVSRLANPLFNELLIPITRKDYWNAKKPKDDHQFLDRVEHPEVAKLLPGLYPNVFNSLAGYGKARADLVAILLTGLPEGVIPGFQNFTGPVQADLVRLNMAIPVNPKPNSAGLLGPPDLQGYPNGRRPLDNVTTVILRAVAGLTIPLVDKSFIPDLAVPVLQDFAPMSNSPLLGTFPYLGLPNSGFGSIPSPTLTG</sequence>
<proteinExistence type="predicted"/>
<name>A0A5A7S3V4_9NOCA</name>
<dbReference type="Proteomes" id="UP000322244">
    <property type="component" value="Unassembled WGS sequence"/>
</dbReference>
<dbReference type="EMBL" id="VLNY01000026">
    <property type="protein sequence ID" value="KAA0016558.1"/>
    <property type="molecule type" value="Genomic_DNA"/>
</dbReference>
<evidence type="ECO:0000313" key="1">
    <source>
        <dbReference type="EMBL" id="KAA0016558.1"/>
    </source>
</evidence>
<dbReference type="RefSeq" id="WP_149433183.1">
    <property type="nucleotide sequence ID" value="NZ_VLNY01000026.1"/>
</dbReference>
<dbReference type="AlphaFoldDB" id="A0A5A7S3V4"/>
<protein>
    <submittedName>
        <fullName evidence="1">DUF4331 domain-containing protein</fullName>
    </submittedName>
</protein>
<reference evidence="1 2" key="1">
    <citation type="submission" date="2019-07" db="EMBL/GenBank/DDBJ databases">
        <title>Rhodococcus cavernicolus sp. nov., isolated from a cave.</title>
        <authorList>
            <person name="Lee S.D."/>
        </authorList>
    </citation>
    <scope>NUCLEOTIDE SEQUENCE [LARGE SCALE GENOMIC DNA]</scope>
    <source>
        <strain evidence="1 2">C1-24</strain>
    </source>
</reference>
<dbReference type="OrthoDB" id="9791748at2"/>
<keyword evidence="2" id="KW-1185">Reference proteome</keyword>
<accession>A0A5A7S3V4</accession>
<gene>
    <name evidence="1" type="ORF">FOY51_26055</name>
</gene>
<dbReference type="Pfam" id="PF14224">
    <property type="entry name" value="DUF4331"/>
    <property type="match status" value="1"/>
</dbReference>